<reference evidence="2" key="1">
    <citation type="submission" date="2021-01" db="EMBL/GenBank/DDBJ databases">
        <authorList>
            <person name="Corre E."/>
            <person name="Pelletier E."/>
            <person name="Niang G."/>
            <person name="Scheremetjew M."/>
            <person name="Finn R."/>
            <person name="Kale V."/>
            <person name="Holt S."/>
            <person name="Cochrane G."/>
            <person name="Meng A."/>
            <person name="Brown T."/>
            <person name="Cohen L."/>
        </authorList>
    </citation>
    <scope>NUCLEOTIDE SEQUENCE</scope>
    <source>
        <strain evidence="2">Pop2</strain>
    </source>
</reference>
<gene>
    <name evidence="2" type="ORF">DBRI1063_LOCUS21591</name>
</gene>
<name>A0A7S2EQU4_9STRA</name>
<dbReference type="InterPro" id="IPR029058">
    <property type="entry name" value="AB_hydrolase_fold"/>
</dbReference>
<feature type="domain" description="Fungal lipase-type" evidence="1">
    <location>
        <begin position="285"/>
        <end position="413"/>
    </location>
</feature>
<dbReference type="AlphaFoldDB" id="A0A7S2EQU4"/>
<sequence length="753" mass="84537">MAKIHNLLEFAKAKGRDLHGVMICKTMVNRQTVGSRLAGDLTKLAFEGRNNDNVWDHVLLVGTKKDLFRGDASQPTTKSWGEGMLAQINADLKLNGKEKVHRHAFVQTFVPGTADEWDEDEEISIPGKPAVQPQVKSLEKAVAMFPKTALTFCPVSTEDMVNLLNKTFLDLNINAETYELIRKGTWLGALIKITSNGLEWGTFFTKKRELTPLEKFQINCSPEHELCAFFSAIVYDVTSKNEFDSAIALHMGRNRKCVYTNLLFAEESNVYQPVAVAVIDDTMHVAWRGTNSVMDIVTDLAASPTKSFLWNTLCPHVKAHSAMKGMVEHTFLEFMGRAHSVVQKFGVKRVVFSGHSLGGGLAQVALLAAFGQQHDKFQKFNSPHEQLTAHDMYQTFKSLDFSAVTFAAPMVFNFFHPREESVIDPIGSTARLIALNSKKELNERPCKVMGYDDRSERYIVQIDGQQFKVKRSSIELDAHQPLSTQEEQVIQTLKMRSINYVFAADVVPRLPGHVDYWQPALGALAKSEVSLAIDTFAGYDISHAFKAGAVLQDPEQLKVIMESYRDVFVVEAGTFDGYTLGRSLSRDSYSAASATISSTKRPAPTERLFNFGLGLFGIEFEFKGHLLAQSMGVQILACWFGELAGKVAKKELTKFLDSLMSKPDFNAMLRRYKHATEIFYIDQDGQQQKNINLMEMPFEPTEHNKKHLLEHHSVCPHCVGGYMVKRQQCIMEYVKETYFSDTIKGGSNKDNDE</sequence>
<evidence type="ECO:0000259" key="1">
    <source>
        <dbReference type="Pfam" id="PF01764"/>
    </source>
</evidence>
<dbReference type="SUPFAM" id="SSF53474">
    <property type="entry name" value="alpha/beta-Hydrolases"/>
    <property type="match status" value="1"/>
</dbReference>
<dbReference type="GO" id="GO:0006629">
    <property type="term" value="P:lipid metabolic process"/>
    <property type="evidence" value="ECO:0007669"/>
    <property type="project" value="InterPro"/>
</dbReference>
<organism evidence="2">
    <name type="scientific">Ditylum brightwellii</name>
    <dbReference type="NCBI Taxonomy" id="49249"/>
    <lineage>
        <taxon>Eukaryota</taxon>
        <taxon>Sar</taxon>
        <taxon>Stramenopiles</taxon>
        <taxon>Ochrophyta</taxon>
        <taxon>Bacillariophyta</taxon>
        <taxon>Mediophyceae</taxon>
        <taxon>Lithodesmiophycidae</taxon>
        <taxon>Lithodesmiales</taxon>
        <taxon>Lithodesmiaceae</taxon>
        <taxon>Ditylum</taxon>
    </lineage>
</organism>
<protein>
    <recommendedName>
        <fullName evidence="1">Fungal lipase-type domain-containing protein</fullName>
    </recommendedName>
</protein>
<dbReference type="Pfam" id="PF01764">
    <property type="entry name" value="Lipase_3"/>
    <property type="match status" value="1"/>
</dbReference>
<accession>A0A7S2EQU4</accession>
<dbReference type="InterPro" id="IPR002921">
    <property type="entry name" value="Fungal_lipase-type"/>
</dbReference>
<dbReference type="EMBL" id="HBGN01033429">
    <property type="protein sequence ID" value="CAD9350707.1"/>
    <property type="molecule type" value="Transcribed_RNA"/>
</dbReference>
<proteinExistence type="predicted"/>
<dbReference type="Gene3D" id="3.40.50.1820">
    <property type="entry name" value="alpha/beta hydrolase"/>
    <property type="match status" value="1"/>
</dbReference>
<evidence type="ECO:0000313" key="2">
    <source>
        <dbReference type="EMBL" id="CAD9350707.1"/>
    </source>
</evidence>